<evidence type="ECO:0000313" key="3">
    <source>
        <dbReference type="Proteomes" id="UP000244912"/>
    </source>
</evidence>
<sequence>MPDRPDFWSRRRRAVAAEEARVSEAAPERLAEDPHAGMDDESLLKMLGLPDPETLTPHDAAAFMAREVSGQLRKRAMRALFSRHPGLSLPDGLLDYDDDYTDAAVNMRPPKTVWTSIQKVAEAVMEPESQPEVTDTPDPEIERPAFKEEEPDLPTPRRMAFSFPEDTV</sequence>
<dbReference type="InterPro" id="IPR021735">
    <property type="entry name" value="DUF3306"/>
</dbReference>
<keyword evidence="3" id="KW-1185">Reference proteome</keyword>
<evidence type="ECO:0000256" key="1">
    <source>
        <dbReference type="SAM" id="MobiDB-lite"/>
    </source>
</evidence>
<dbReference type="RefSeq" id="WP_108894953.1">
    <property type="nucleotide sequence ID" value="NZ_ONZF01000007.1"/>
</dbReference>
<protein>
    <recommendedName>
        <fullName evidence="4">DUF3306 domain-containing protein</fullName>
    </recommendedName>
</protein>
<evidence type="ECO:0008006" key="4">
    <source>
        <dbReference type="Google" id="ProtNLM"/>
    </source>
</evidence>
<feature type="region of interest" description="Disordered" evidence="1">
    <location>
        <begin position="124"/>
        <end position="168"/>
    </location>
</feature>
<dbReference type="Pfam" id="PF11748">
    <property type="entry name" value="DUF3306"/>
    <property type="match status" value="1"/>
</dbReference>
<dbReference type="OrthoDB" id="8100830at2"/>
<organism evidence="2 3">
    <name type="scientific">Palleronia abyssalis</name>
    <dbReference type="NCBI Taxonomy" id="1501240"/>
    <lineage>
        <taxon>Bacteria</taxon>
        <taxon>Pseudomonadati</taxon>
        <taxon>Pseudomonadota</taxon>
        <taxon>Alphaproteobacteria</taxon>
        <taxon>Rhodobacterales</taxon>
        <taxon>Roseobacteraceae</taxon>
        <taxon>Palleronia</taxon>
    </lineage>
</organism>
<accession>A0A2R8BYC0</accession>
<evidence type="ECO:0000313" key="2">
    <source>
        <dbReference type="EMBL" id="SPJ25150.1"/>
    </source>
</evidence>
<dbReference type="EMBL" id="ONZF01000007">
    <property type="protein sequence ID" value="SPJ25150.1"/>
    <property type="molecule type" value="Genomic_DNA"/>
</dbReference>
<reference evidence="2 3" key="1">
    <citation type="submission" date="2018-03" db="EMBL/GenBank/DDBJ databases">
        <authorList>
            <person name="Keele B.F."/>
        </authorList>
    </citation>
    <scope>NUCLEOTIDE SEQUENCE [LARGE SCALE GENOMIC DNA]</scope>
    <source>
        <strain evidence="2 3">CECT 8504</strain>
    </source>
</reference>
<name>A0A2R8BYC0_9RHOB</name>
<dbReference type="AlphaFoldDB" id="A0A2R8BYC0"/>
<gene>
    <name evidence="2" type="ORF">PAA8504_02997</name>
</gene>
<proteinExistence type="predicted"/>
<dbReference type="Proteomes" id="UP000244912">
    <property type="component" value="Unassembled WGS sequence"/>
</dbReference>